<reference evidence="8 9" key="1">
    <citation type="submission" date="2014-02" db="EMBL/GenBank/DDBJ databases">
        <title>Draft genome sequence of Lysinibacillus massiliensis CCUG 49529.</title>
        <authorList>
            <person name="Zhang F."/>
            <person name="Wang G."/>
            <person name="Zhang L."/>
        </authorList>
    </citation>
    <scope>NUCLEOTIDE SEQUENCE [LARGE SCALE GENOMIC DNA]</scope>
    <source>
        <strain evidence="8 9">CCUG 49529</strain>
    </source>
</reference>
<dbReference type="SUPFAM" id="SSF55811">
    <property type="entry name" value="Nudix"/>
    <property type="match status" value="1"/>
</dbReference>
<dbReference type="Proteomes" id="UP000030595">
    <property type="component" value="Unassembled WGS sequence"/>
</dbReference>
<gene>
    <name evidence="8" type="ORF">CD30_06645</name>
</gene>
<dbReference type="RefSeq" id="WP_036174139.1">
    <property type="nucleotide sequence ID" value="NZ_AVCZ01000008.1"/>
</dbReference>
<sequence>MVIDKIRERFNQNQPLFIGEDTAFQSAVLIPLVQVDGVWHVLFEVRSLKMRKQPGDISFPGGKIDPTDKSPLEAAVRETVEELGIKFESINVISELSPLVTSPKFVVYPFVAILDVKQIQINEHEVEEVFTIPLDWLLEYEPYMHYASVEVKPSTDFPFHKIMNGEQYEWRTRSMEEWFFDYEDYTIWGLTARILKYFVERLK</sequence>
<comment type="cofactor">
    <cofactor evidence="2">
        <name>Mg(2+)</name>
        <dbReference type="ChEBI" id="CHEBI:18420"/>
    </cofactor>
</comment>
<dbReference type="OrthoDB" id="9802805at2"/>
<dbReference type="AlphaFoldDB" id="A0A0A3J329"/>
<dbReference type="EMBL" id="JPVQ01000008">
    <property type="protein sequence ID" value="KGR91301.1"/>
    <property type="molecule type" value="Genomic_DNA"/>
</dbReference>
<evidence type="ECO:0000256" key="6">
    <source>
        <dbReference type="ARBA" id="ARBA00023211"/>
    </source>
</evidence>
<comment type="cofactor">
    <cofactor evidence="1">
        <name>Mn(2+)</name>
        <dbReference type="ChEBI" id="CHEBI:29035"/>
    </cofactor>
</comment>
<accession>A0A0A3J329</accession>
<dbReference type="Gene3D" id="3.90.79.10">
    <property type="entry name" value="Nucleoside Triphosphate Pyrophosphohydrolase"/>
    <property type="match status" value="1"/>
</dbReference>
<dbReference type="GO" id="GO:0046872">
    <property type="term" value="F:metal ion binding"/>
    <property type="evidence" value="ECO:0007669"/>
    <property type="project" value="UniProtKB-KW"/>
</dbReference>
<dbReference type="eggNOG" id="COG0494">
    <property type="taxonomic scope" value="Bacteria"/>
</dbReference>
<keyword evidence="9" id="KW-1185">Reference proteome</keyword>
<evidence type="ECO:0000256" key="4">
    <source>
        <dbReference type="ARBA" id="ARBA00022801"/>
    </source>
</evidence>
<dbReference type="GO" id="GO:0010945">
    <property type="term" value="F:coenzyme A diphosphatase activity"/>
    <property type="evidence" value="ECO:0007669"/>
    <property type="project" value="InterPro"/>
</dbReference>
<keyword evidence="4 8" id="KW-0378">Hydrolase</keyword>
<evidence type="ECO:0000256" key="3">
    <source>
        <dbReference type="ARBA" id="ARBA00022723"/>
    </source>
</evidence>
<organism evidence="8 9">
    <name type="scientific">Ureibacillus massiliensis 4400831 = CIP 108448 = CCUG 49529</name>
    <dbReference type="NCBI Taxonomy" id="1211035"/>
    <lineage>
        <taxon>Bacteria</taxon>
        <taxon>Bacillati</taxon>
        <taxon>Bacillota</taxon>
        <taxon>Bacilli</taxon>
        <taxon>Bacillales</taxon>
        <taxon>Caryophanaceae</taxon>
        <taxon>Ureibacillus</taxon>
    </lineage>
</organism>
<dbReference type="PANTHER" id="PTHR12992:SF11">
    <property type="entry name" value="MITOCHONDRIAL COENZYME A DIPHOSPHATASE NUDT8"/>
    <property type="match status" value="1"/>
</dbReference>
<dbReference type="Pfam" id="PF00293">
    <property type="entry name" value="NUDIX"/>
    <property type="match status" value="1"/>
</dbReference>
<evidence type="ECO:0000313" key="9">
    <source>
        <dbReference type="Proteomes" id="UP000030595"/>
    </source>
</evidence>
<dbReference type="PROSITE" id="PS51462">
    <property type="entry name" value="NUDIX"/>
    <property type="match status" value="1"/>
</dbReference>
<name>A0A0A3J329_9BACL</name>
<comment type="caution">
    <text evidence="8">The sequence shown here is derived from an EMBL/GenBank/DDBJ whole genome shotgun (WGS) entry which is preliminary data.</text>
</comment>
<dbReference type="InterPro" id="IPR045121">
    <property type="entry name" value="CoAse"/>
</dbReference>
<dbReference type="InterPro" id="IPR000086">
    <property type="entry name" value="NUDIX_hydrolase_dom"/>
</dbReference>
<protein>
    <submittedName>
        <fullName evidence="8">Nucleoside diphosphate hydrolase</fullName>
    </submittedName>
</protein>
<feature type="domain" description="Nudix hydrolase" evidence="7">
    <location>
        <begin position="23"/>
        <end position="159"/>
    </location>
</feature>
<dbReference type="InterPro" id="IPR015797">
    <property type="entry name" value="NUDIX_hydrolase-like_dom_sf"/>
</dbReference>
<evidence type="ECO:0000256" key="2">
    <source>
        <dbReference type="ARBA" id="ARBA00001946"/>
    </source>
</evidence>
<keyword evidence="3" id="KW-0479">Metal-binding</keyword>
<proteinExistence type="predicted"/>
<keyword evidence="5" id="KW-0460">Magnesium</keyword>
<evidence type="ECO:0000259" key="7">
    <source>
        <dbReference type="PROSITE" id="PS51462"/>
    </source>
</evidence>
<keyword evidence="6" id="KW-0464">Manganese</keyword>
<dbReference type="CDD" id="cd03426">
    <property type="entry name" value="NUDIX_CoAse_Nudt7"/>
    <property type="match status" value="1"/>
</dbReference>
<evidence type="ECO:0000256" key="5">
    <source>
        <dbReference type="ARBA" id="ARBA00022842"/>
    </source>
</evidence>
<evidence type="ECO:0000313" key="8">
    <source>
        <dbReference type="EMBL" id="KGR91301.1"/>
    </source>
</evidence>
<dbReference type="PANTHER" id="PTHR12992">
    <property type="entry name" value="NUDIX HYDROLASE"/>
    <property type="match status" value="1"/>
</dbReference>
<evidence type="ECO:0000256" key="1">
    <source>
        <dbReference type="ARBA" id="ARBA00001936"/>
    </source>
</evidence>